<accession>A0A502CTM1</accession>
<evidence type="ECO:0000313" key="4">
    <source>
        <dbReference type="Proteomes" id="UP000317722"/>
    </source>
</evidence>
<evidence type="ECO:0000259" key="2">
    <source>
        <dbReference type="PROSITE" id="PS51832"/>
    </source>
</evidence>
<sequence>MTPRPAEQSTARRSNWHMLNYLVPVWLVAAASVAAGWQLAGPPQDLVALLVFVVLGVMSWLVRENDVGSRVSFSFSSIIILASAVIVGPVGAALVGIATAIPVLFSRRVPARVTAFNVAMLASVAAIGGLVYRWVDGAPDLRQLEGAGEIIVRVGLPLIAADVCQCIANAVLLAFVMRVANGVPMRTQVWRLLSVTGVAYVGYGVIGFLFVVLWIPARVGAFSALLVLAPLFVARWAFVQYGEELRSHERTLRALVTAVETKEPHNAGHSERVAQLCEWMAEAMLLGHKEIDDTRTAGMLHDVGKVAMPTRLLGSRQPHTDDELVTMAGHALAGVELVKDVDFLSGSVDGIAHHHERYDGRGYPDGLAGEAIPLAARIIAVADAFECLTSARSYRPALTVDAAMAVVRGQSGTQLDPQVVEVLVKALLRHEWTVTARTPDELASAGVALDHDEPQVSDHIAFTERLHTRITGRAATLHHAGEEVR</sequence>
<dbReference type="Gene3D" id="1.10.3210.10">
    <property type="entry name" value="Hypothetical protein af1432"/>
    <property type="match status" value="1"/>
</dbReference>
<gene>
    <name evidence="3" type="ORF">EAH86_12400</name>
</gene>
<reference evidence="3 4" key="1">
    <citation type="journal article" date="2019" name="Environ. Microbiol.">
        <title>Species interactions and distinct microbial communities in high Arctic permafrost affected cryosols are associated with the CH4 and CO2 gas fluxes.</title>
        <authorList>
            <person name="Altshuler I."/>
            <person name="Hamel J."/>
            <person name="Turney S."/>
            <person name="Magnuson E."/>
            <person name="Levesque R."/>
            <person name="Greer C."/>
            <person name="Whyte L.G."/>
        </authorList>
    </citation>
    <scope>NUCLEOTIDE SEQUENCE [LARGE SCALE GENOMIC DNA]</scope>
    <source>
        <strain evidence="3 4">S9.3A</strain>
    </source>
</reference>
<keyword evidence="1" id="KW-0812">Transmembrane</keyword>
<feature type="transmembrane region" description="Helical" evidence="1">
    <location>
        <begin position="189"/>
        <end position="215"/>
    </location>
</feature>
<dbReference type="EMBL" id="RCZM01000004">
    <property type="protein sequence ID" value="TPG16034.1"/>
    <property type="molecule type" value="Genomic_DNA"/>
</dbReference>
<dbReference type="InterPro" id="IPR037522">
    <property type="entry name" value="HD_GYP_dom"/>
</dbReference>
<keyword evidence="1" id="KW-1133">Transmembrane helix</keyword>
<dbReference type="PROSITE" id="PS51832">
    <property type="entry name" value="HD_GYP"/>
    <property type="match status" value="1"/>
</dbReference>
<feature type="domain" description="HD-GYP" evidence="2">
    <location>
        <begin position="244"/>
        <end position="439"/>
    </location>
</feature>
<evidence type="ECO:0000313" key="3">
    <source>
        <dbReference type="EMBL" id="TPG16034.1"/>
    </source>
</evidence>
<dbReference type="CDD" id="cd00077">
    <property type="entry name" value="HDc"/>
    <property type="match status" value="1"/>
</dbReference>
<dbReference type="Proteomes" id="UP000317722">
    <property type="component" value="Unassembled WGS sequence"/>
</dbReference>
<comment type="caution">
    <text evidence="3">The sequence shown here is derived from an EMBL/GenBank/DDBJ whole genome shotgun (WGS) entry which is preliminary data.</text>
</comment>
<feature type="transmembrane region" description="Helical" evidence="1">
    <location>
        <begin position="113"/>
        <end position="135"/>
    </location>
</feature>
<dbReference type="PANTHER" id="PTHR45228">
    <property type="entry name" value="CYCLIC DI-GMP PHOSPHODIESTERASE TM_0186-RELATED"/>
    <property type="match status" value="1"/>
</dbReference>
<dbReference type="SUPFAM" id="SSF109604">
    <property type="entry name" value="HD-domain/PDEase-like"/>
    <property type="match status" value="1"/>
</dbReference>
<dbReference type="InterPro" id="IPR003607">
    <property type="entry name" value="HD/PDEase_dom"/>
</dbReference>
<feature type="transmembrane region" description="Helical" evidence="1">
    <location>
        <begin position="46"/>
        <end position="63"/>
    </location>
</feature>
<organism evidence="3 4">
    <name type="scientific">Pedococcus bigeumensis</name>
    <dbReference type="NCBI Taxonomy" id="433644"/>
    <lineage>
        <taxon>Bacteria</taxon>
        <taxon>Bacillati</taxon>
        <taxon>Actinomycetota</taxon>
        <taxon>Actinomycetes</taxon>
        <taxon>Micrococcales</taxon>
        <taxon>Intrasporangiaceae</taxon>
        <taxon>Pedococcus</taxon>
    </lineage>
</organism>
<feature type="transmembrane region" description="Helical" evidence="1">
    <location>
        <begin position="155"/>
        <end position="177"/>
    </location>
</feature>
<dbReference type="Pfam" id="PF13487">
    <property type="entry name" value="HD_5"/>
    <property type="match status" value="1"/>
</dbReference>
<dbReference type="OrthoDB" id="9802066at2"/>
<keyword evidence="4" id="KW-1185">Reference proteome</keyword>
<protein>
    <submittedName>
        <fullName evidence="3">HD-GYP domain-containing protein</fullName>
    </submittedName>
</protein>
<name>A0A502CTM1_9MICO</name>
<dbReference type="SMART" id="SM00471">
    <property type="entry name" value="HDc"/>
    <property type="match status" value="1"/>
</dbReference>
<feature type="transmembrane region" description="Helical" evidence="1">
    <location>
        <begin position="75"/>
        <end position="101"/>
    </location>
</feature>
<dbReference type="InterPro" id="IPR052020">
    <property type="entry name" value="Cyclic_di-GMP/3'3'-cGAMP_PDE"/>
</dbReference>
<feature type="transmembrane region" description="Helical" evidence="1">
    <location>
        <begin position="20"/>
        <end position="39"/>
    </location>
</feature>
<keyword evidence="1" id="KW-0472">Membrane</keyword>
<dbReference type="PANTHER" id="PTHR45228:SF4">
    <property type="entry name" value="LIPOPROTEIN"/>
    <property type="match status" value="1"/>
</dbReference>
<evidence type="ECO:0000256" key="1">
    <source>
        <dbReference type="SAM" id="Phobius"/>
    </source>
</evidence>
<feature type="transmembrane region" description="Helical" evidence="1">
    <location>
        <begin position="221"/>
        <end position="238"/>
    </location>
</feature>
<dbReference type="AlphaFoldDB" id="A0A502CTM1"/>
<proteinExistence type="predicted"/>
<dbReference type="RefSeq" id="WP_140741144.1">
    <property type="nucleotide sequence ID" value="NZ_RCZM01000004.1"/>
</dbReference>